<dbReference type="Proteomes" id="UP000643279">
    <property type="component" value="Unassembled WGS sequence"/>
</dbReference>
<dbReference type="RefSeq" id="WP_188573446.1">
    <property type="nucleotide sequence ID" value="NZ_BMFW01000037.1"/>
</dbReference>
<name>A0ABQ2AXY0_9MICC</name>
<comment type="caution">
    <text evidence="3">The sequence shown here is derived from an EMBL/GenBank/DDBJ whole genome shotgun (WGS) entry which is preliminary data.</text>
</comment>
<accession>A0ABQ2AXY0</accession>
<keyword evidence="4" id="KW-1185">Reference proteome</keyword>
<evidence type="ECO:0000313" key="3">
    <source>
        <dbReference type="EMBL" id="GGI01727.1"/>
    </source>
</evidence>
<dbReference type="InterPro" id="IPR000873">
    <property type="entry name" value="AMP-dep_synth/lig_dom"/>
</dbReference>
<dbReference type="Pfam" id="PF13193">
    <property type="entry name" value="AMP-binding_C"/>
    <property type="match status" value="1"/>
</dbReference>
<sequence>MTALSLASILAESARKYPDKTAVISGGQSYTYSALWQRARSYAAQLEDAGIAPGDVVALMSPNVVEFPTTYYGVQAAGGVVVPVHLLLTVEEVIHILRDSGAKMLLCHAAFLAIGRQAAADAGIPVLLVGPAPEGEDSVPRLRFVGRELRSYVTREAEDPAVIFYTSGTTGRPKGAVLTHLNMVMNATVSAVDANDVRNSDIALGCLPLFHVFGQTASMNALFRLGGTLVLLPRFTGEAALELMAAHDVNVFHGVPTMYMQLLTAAEGRSELPALRLCVSGGAALPLAVMEKFNTTFEATIYEGYGLSETSPVVSTNTPHSGVRPGSVGQAVWGVEVQIADHRVPERVVPVPTGELGEILVRGHNVFAGYLNNPQAMQEAMVEGWFRTGDLGTMDEDGFIYVVDRTKDVIIRSGYNVYPREVEEVLSRHPAIAQVAVIGLPDELRGEEVCAVVVLDSAHAENPPSAQDIIDWSQQHLGKYKYPRYIRFTGEFPLGPSHKVLKRELRRTVVLDEQHRA</sequence>
<dbReference type="SUPFAM" id="SSF56801">
    <property type="entry name" value="Acetyl-CoA synthetase-like"/>
    <property type="match status" value="1"/>
</dbReference>
<dbReference type="InterPro" id="IPR045851">
    <property type="entry name" value="AMP-bd_C_sf"/>
</dbReference>
<dbReference type="EMBL" id="BMFW01000037">
    <property type="protein sequence ID" value="GGI01727.1"/>
    <property type="molecule type" value="Genomic_DNA"/>
</dbReference>
<evidence type="ECO:0000313" key="4">
    <source>
        <dbReference type="Proteomes" id="UP000643279"/>
    </source>
</evidence>
<dbReference type="PANTHER" id="PTHR43767">
    <property type="entry name" value="LONG-CHAIN-FATTY-ACID--COA LIGASE"/>
    <property type="match status" value="1"/>
</dbReference>
<dbReference type="Gene3D" id="3.40.50.12780">
    <property type="entry name" value="N-terminal domain of ligase-like"/>
    <property type="match status" value="1"/>
</dbReference>
<proteinExistence type="predicted"/>
<dbReference type="PROSITE" id="PS00455">
    <property type="entry name" value="AMP_BINDING"/>
    <property type="match status" value="1"/>
</dbReference>
<dbReference type="InterPro" id="IPR050237">
    <property type="entry name" value="ATP-dep_AMP-bd_enzyme"/>
</dbReference>
<dbReference type="InterPro" id="IPR042099">
    <property type="entry name" value="ANL_N_sf"/>
</dbReference>
<feature type="domain" description="AMP-binding enzyme C-terminal" evidence="2">
    <location>
        <begin position="421"/>
        <end position="499"/>
    </location>
</feature>
<dbReference type="InterPro" id="IPR020845">
    <property type="entry name" value="AMP-binding_CS"/>
</dbReference>
<evidence type="ECO:0000259" key="1">
    <source>
        <dbReference type="Pfam" id="PF00501"/>
    </source>
</evidence>
<protein>
    <submittedName>
        <fullName evidence="3">AMP-dependent synthetase</fullName>
    </submittedName>
</protein>
<dbReference type="InterPro" id="IPR025110">
    <property type="entry name" value="AMP-bd_C"/>
</dbReference>
<dbReference type="CDD" id="cd05936">
    <property type="entry name" value="FC-FACS_FadD_like"/>
    <property type="match status" value="1"/>
</dbReference>
<feature type="domain" description="AMP-dependent synthetase/ligase" evidence="1">
    <location>
        <begin position="11"/>
        <end position="371"/>
    </location>
</feature>
<reference evidence="4" key="1">
    <citation type="journal article" date="2019" name="Int. J. Syst. Evol. Microbiol.">
        <title>The Global Catalogue of Microorganisms (GCM) 10K type strain sequencing project: providing services to taxonomists for standard genome sequencing and annotation.</title>
        <authorList>
            <consortium name="The Broad Institute Genomics Platform"/>
            <consortium name="The Broad Institute Genome Sequencing Center for Infectious Disease"/>
            <person name="Wu L."/>
            <person name="Ma J."/>
        </authorList>
    </citation>
    <scope>NUCLEOTIDE SEQUENCE [LARGE SCALE GENOMIC DNA]</scope>
    <source>
        <strain evidence="4">CGMCC 1.12778</strain>
    </source>
</reference>
<evidence type="ECO:0000259" key="2">
    <source>
        <dbReference type="Pfam" id="PF13193"/>
    </source>
</evidence>
<organism evidence="3 4">
    <name type="scientific">Arthrobacter liuii</name>
    <dbReference type="NCBI Taxonomy" id="1476996"/>
    <lineage>
        <taxon>Bacteria</taxon>
        <taxon>Bacillati</taxon>
        <taxon>Actinomycetota</taxon>
        <taxon>Actinomycetes</taxon>
        <taxon>Micrococcales</taxon>
        <taxon>Micrococcaceae</taxon>
        <taxon>Arthrobacter</taxon>
    </lineage>
</organism>
<dbReference type="Gene3D" id="3.30.300.30">
    <property type="match status" value="1"/>
</dbReference>
<dbReference type="PANTHER" id="PTHR43767:SF12">
    <property type="entry name" value="AMP-DEPENDENT SYNTHETASE AND LIGASE"/>
    <property type="match status" value="1"/>
</dbReference>
<gene>
    <name evidence="3" type="ORF">GCM10007170_41830</name>
</gene>
<dbReference type="Pfam" id="PF00501">
    <property type="entry name" value="AMP-binding"/>
    <property type="match status" value="1"/>
</dbReference>